<reference evidence="1" key="1">
    <citation type="journal article" date="2023" name="Microb. Genom.">
        <title>Mesoterricola silvestris gen. nov., sp. nov., Mesoterricola sediminis sp. nov., Geothrix oryzae sp. nov., Geothrix edaphica sp. nov., Geothrix rubra sp. nov., and Geothrix limicola sp. nov., six novel members of Acidobacteriota isolated from soils.</title>
        <authorList>
            <person name="Weisberg A.J."/>
            <person name="Pearce E."/>
            <person name="Kramer C.G."/>
            <person name="Chang J.H."/>
            <person name="Clarke C.R."/>
        </authorList>
    </citation>
    <scope>NUCLEOTIDE SEQUENCE</scope>
    <source>
        <strain evidence="1">ND06-05F</strain>
    </source>
</reference>
<proteinExistence type="predicted"/>
<sequence length="50" mass="5546">MIEHALRLYPTGYRAPYGQEIAEVDRPMTADLPSAARLHADAGPGARRWP</sequence>
<organism evidence="1 2">
    <name type="scientific">Streptomyces europaeiscabiei</name>
    <dbReference type="NCBI Taxonomy" id="146819"/>
    <lineage>
        <taxon>Bacteria</taxon>
        <taxon>Bacillati</taxon>
        <taxon>Actinomycetota</taxon>
        <taxon>Actinomycetes</taxon>
        <taxon>Kitasatosporales</taxon>
        <taxon>Streptomycetaceae</taxon>
        <taxon>Streptomyces</taxon>
    </lineage>
</organism>
<dbReference type="Proteomes" id="UP001273589">
    <property type="component" value="Unassembled WGS sequence"/>
</dbReference>
<protein>
    <submittedName>
        <fullName evidence="1">Uncharacterized protein</fullName>
    </submittedName>
</protein>
<dbReference type="RefSeq" id="WP_159024615.1">
    <property type="nucleotide sequence ID" value="NZ_JARAWN010000455.1"/>
</dbReference>
<dbReference type="AlphaFoldDB" id="A0AAJ2PYX8"/>
<dbReference type="EMBL" id="JARAWN010000455">
    <property type="protein sequence ID" value="MDX3135773.1"/>
    <property type="molecule type" value="Genomic_DNA"/>
</dbReference>
<accession>A0AAJ2PYX8</accession>
<name>A0AAJ2PYX8_9ACTN</name>
<comment type="caution">
    <text evidence="1">The sequence shown here is derived from an EMBL/GenBank/DDBJ whole genome shotgun (WGS) entry which is preliminary data.</text>
</comment>
<evidence type="ECO:0000313" key="2">
    <source>
        <dbReference type="Proteomes" id="UP001273589"/>
    </source>
</evidence>
<gene>
    <name evidence="1" type="ORF">PV367_39625</name>
</gene>
<evidence type="ECO:0000313" key="1">
    <source>
        <dbReference type="EMBL" id="MDX3135773.1"/>
    </source>
</evidence>